<dbReference type="GO" id="GO:0016020">
    <property type="term" value="C:membrane"/>
    <property type="evidence" value="ECO:0007669"/>
    <property type="project" value="InterPro"/>
</dbReference>
<organism evidence="1 2">
    <name type="scientific">Pseudoalteromonas agarivorans</name>
    <dbReference type="NCBI Taxonomy" id="176102"/>
    <lineage>
        <taxon>Bacteria</taxon>
        <taxon>Pseudomonadati</taxon>
        <taxon>Pseudomonadota</taxon>
        <taxon>Gammaproteobacteria</taxon>
        <taxon>Alteromonadales</taxon>
        <taxon>Pseudoalteromonadaceae</taxon>
        <taxon>Pseudoalteromonas</taxon>
    </lineage>
</organism>
<dbReference type="InterPro" id="IPR005331">
    <property type="entry name" value="Sulfotransferase"/>
</dbReference>
<evidence type="ECO:0000313" key="2">
    <source>
        <dbReference type="Proteomes" id="UP000279995"/>
    </source>
</evidence>
<reference evidence="1 2" key="1">
    <citation type="submission" date="2018-10" db="EMBL/GenBank/DDBJ databases">
        <title>Complete Genome Sequence and Transcriptomic Profiles of a Marine Bacterium, Pseudoalteromonas agarivorans Hao 2018.</title>
        <authorList>
            <person name="Hao L."/>
        </authorList>
    </citation>
    <scope>NUCLEOTIDE SEQUENCE [LARGE SCALE GENOMIC DNA]</scope>
    <source>
        <strain evidence="1 2">Hao 2018</strain>
    </source>
</reference>
<name>A0AAD0TVV4_9GAMM</name>
<dbReference type="Pfam" id="PF03567">
    <property type="entry name" value="Sulfotransfer_2"/>
    <property type="match status" value="1"/>
</dbReference>
<dbReference type="RefSeq" id="WP_121636942.1">
    <property type="nucleotide sequence ID" value="NZ_CP033065.1"/>
</dbReference>
<protein>
    <recommendedName>
        <fullName evidence="3">Sulfotransferase family protein</fullName>
    </recommendedName>
</protein>
<dbReference type="GO" id="GO:0008146">
    <property type="term" value="F:sulfotransferase activity"/>
    <property type="evidence" value="ECO:0007669"/>
    <property type="project" value="InterPro"/>
</dbReference>
<evidence type="ECO:0008006" key="3">
    <source>
        <dbReference type="Google" id="ProtNLM"/>
    </source>
</evidence>
<proteinExistence type="predicted"/>
<dbReference type="InterPro" id="IPR027417">
    <property type="entry name" value="P-loop_NTPase"/>
</dbReference>
<accession>A0AAD0TVV4</accession>
<evidence type="ECO:0000313" key="1">
    <source>
        <dbReference type="EMBL" id="AYM85579.1"/>
    </source>
</evidence>
<dbReference type="Gene3D" id="3.40.50.300">
    <property type="entry name" value="P-loop containing nucleotide triphosphate hydrolases"/>
    <property type="match status" value="1"/>
</dbReference>
<gene>
    <name evidence="1" type="ORF">D9T18_02145</name>
</gene>
<dbReference type="Proteomes" id="UP000279995">
    <property type="component" value="Chromosome I"/>
</dbReference>
<dbReference type="SUPFAM" id="SSF52540">
    <property type="entry name" value="P-loop containing nucleoside triphosphate hydrolases"/>
    <property type="match status" value="1"/>
</dbReference>
<dbReference type="AlphaFoldDB" id="A0AAD0TVV4"/>
<sequence length="210" mass="24549">MPTFRKNDTNVYFAHIPKCGGSSVESIFTGSGYHMNFHDHGPKKENSINNMLHCSPQHFDALQFNCIFSANSFDLIFTVVRDPISRFSSEFAMRNKHLDKIDPVYVENWFDENIKLHSTNKYHLDNHLSLQSDFIINRSRVIKIEDGLEKNLKELSDEFFLELNIKSDRKLDSQKNKLGGSDKVIINNSLKQKLIEYYYTDFEMFDYATN</sequence>
<dbReference type="EMBL" id="CP033065">
    <property type="protein sequence ID" value="AYM85579.1"/>
    <property type="molecule type" value="Genomic_DNA"/>
</dbReference>